<dbReference type="Proteomes" id="UP000233837">
    <property type="component" value="Unassembled WGS sequence"/>
</dbReference>
<organism evidence="2 3">
    <name type="scientific">Dendrobium catenatum</name>
    <dbReference type="NCBI Taxonomy" id="906689"/>
    <lineage>
        <taxon>Eukaryota</taxon>
        <taxon>Viridiplantae</taxon>
        <taxon>Streptophyta</taxon>
        <taxon>Embryophyta</taxon>
        <taxon>Tracheophyta</taxon>
        <taxon>Spermatophyta</taxon>
        <taxon>Magnoliopsida</taxon>
        <taxon>Liliopsida</taxon>
        <taxon>Asparagales</taxon>
        <taxon>Orchidaceae</taxon>
        <taxon>Epidendroideae</taxon>
        <taxon>Malaxideae</taxon>
        <taxon>Dendrobiinae</taxon>
        <taxon>Dendrobium</taxon>
    </lineage>
</organism>
<protein>
    <submittedName>
        <fullName evidence="2">Uncharacterized protein</fullName>
    </submittedName>
</protein>
<reference evidence="2 3" key="2">
    <citation type="journal article" date="2017" name="Nature">
        <title>The Apostasia genome and the evolution of orchids.</title>
        <authorList>
            <person name="Zhang G.Q."/>
            <person name="Liu K.W."/>
            <person name="Li Z."/>
            <person name="Lohaus R."/>
            <person name="Hsiao Y.Y."/>
            <person name="Niu S.C."/>
            <person name="Wang J.Y."/>
            <person name="Lin Y.C."/>
            <person name="Xu Q."/>
            <person name="Chen L.J."/>
            <person name="Yoshida K."/>
            <person name="Fujiwara S."/>
            <person name="Wang Z.W."/>
            <person name="Zhang Y.Q."/>
            <person name="Mitsuda N."/>
            <person name="Wang M."/>
            <person name="Liu G.H."/>
            <person name="Pecoraro L."/>
            <person name="Huang H.X."/>
            <person name="Xiao X.J."/>
            <person name="Lin M."/>
            <person name="Wu X.Y."/>
            <person name="Wu W.L."/>
            <person name="Chen Y.Y."/>
            <person name="Chang S.B."/>
            <person name="Sakamoto S."/>
            <person name="Ohme-Takagi M."/>
            <person name="Yagi M."/>
            <person name="Zeng S.J."/>
            <person name="Shen C.Y."/>
            <person name="Yeh C.M."/>
            <person name="Luo Y.B."/>
            <person name="Tsai W.C."/>
            <person name="Van de Peer Y."/>
            <person name="Liu Z.J."/>
        </authorList>
    </citation>
    <scope>NUCLEOTIDE SEQUENCE [LARGE SCALE GENOMIC DNA]</scope>
    <source>
        <tissue evidence="2">The whole plant</tissue>
    </source>
</reference>
<gene>
    <name evidence="2" type="ORF">MA16_Dca007939</name>
</gene>
<dbReference type="AlphaFoldDB" id="A0A2I0XJA8"/>
<proteinExistence type="predicted"/>
<feature type="compositionally biased region" description="Polar residues" evidence="1">
    <location>
        <begin position="178"/>
        <end position="187"/>
    </location>
</feature>
<name>A0A2I0XJA8_9ASPA</name>
<sequence length="314" mass="34993">MRWRHYFDSSTLSTFDLTVSPLYSGLWLPAFLSSLLHGSTSYLKLSYEFQKFRILIPLMMSSSSSNILTSHSPTLGKNFISPNKFDVLISEGSASEPNVVFDDSTGVSLAALGAVGKEKVSKLPEKNQSTPFYPYYALPPYAGVPPTYSYPPYAPPYYPPPPHQPATTGPSTAAGPLTPTTPEQSTDGRMLIAPEGDTFHPSKQPTHKIRDIIRSRFDTPYVSWKKVPKEVRKMWFRVFEEKYTRLRENHATSGEGSSNGSVEFLEYRMWSQAIGEIQYGRVYDLGSQAQAYEGMTSSTASNFASNSHESIHAQ</sequence>
<dbReference type="EMBL" id="KZ501830">
    <property type="protein sequence ID" value="PKU87997.1"/>
    <property type="molecule type" value="Genomic_DNA"/>
</dbReference>
<feature type="region of interest" description="Disordered" evidence="1">
    <location>
        <begin position="159"/>
        <end position="207"/>
    </location>
</feature>
<accession>A0A2I0XJA8</accession>
<reference evidence="2 3" key="1">
    <citation type="journal article" date="2016" name="Sci. Rep.">
        <title>The Dendrobium catenatum Lindl. genome sequence provides insights into polysaccharide synthase, floral development and adaptive evolution.</title>
        <authorList>
            <person name="Zhang G.Q."/>
            <person name="Xu Q."/>
            <person name="Bian C."/>
            <person name="Tsai W.C."/>
            <person name="Yeh C.M."/>
            <person name="Liu K.W."/>
            <person name="Yoshida K."/>
            <person name="Zhang L.S."/>
            <person name="Chang S.B."/>
            <person name="Chen F."/>
            <person name="Shi Y."/>
            <person name="Su Y.Y."/>
            <person name="Zhang Y.Q."/>
            <person name="Chen L.J."/>
            <person name="Yin Y."/>
            <person name="Lin M."/>
            <person name="Huang H."/>
            <person name="Deng H."/>
            <person name="Wang Z.W."/>
            <person name="Zhu S.L."/>
            <person name="Zhao X."/>
            <person name="Deng C."/>
            <person name="Niu S.C."/>
            <person name="Huang J."/>
            <person name="Wang M."/>
            <person name="Liu G.H."/>
            <person name="Yang H.J."/>
            <person name="Xiao X.J."/>
            <person name="Hsiao Y.Y."/>
            <person name="Wu W.L."/>
            <person name="Chen Y.Y."/>
            <person name="Mitsuda N."/>
            <person name="Ohme-Takagi M."/>
            <person name="Luo Y.B."/>
            <person name="Van de Peer Y."/>
            <person name="Liu Z.J."/>
        </authorList>
    </citation>
    <scope>NUCLEOTIDE SEQUENCE [LARGE SCALE GENOMIC DNA]</scope>
    <source>
        <tissue evidence="2">The whole plant</tissue>
    </source>
</reference>
<evidence type="ECO:0000313" key="3">
    <source>
        <dbReference type="Proteomes" id="UP000233837"/>
    </source>
</evidence>
<keyword evidence="3" id="KW-1185">Reference proteome</keyword>
<evidence type="ECO:0000313" key="2">
    <source>
        <dbReference type="EMBL" id="PKU87997.1"/>
    </source>
</evidence>
<evidence type="ECO:0000256" key="1">
    <source>
        <dbReference type="SAM" id="MobiDB-lite"/>
    </source>
</evidence>